<proteinExistence type="predicted"/>
<dbReference type="SMART" id="SM00387">
    <property type="entry name" value="HATPase_c"/>
    <property type="match status" value="1"/>
</dbReference>
<evidence type="ECO:0000313" key="16">
    <source>
        <dbReference type="Proteomes" id="UP000555564"/>
    </source>
</evidence>
<evidence type="ECO:0000259" key="14">
    <source>
        <dbReference type="PROSITE" id="PS50885"/>
    </source>
</evidence>
<comment type="subcellular location">
    <subcellularLocation>
        <location evidence="2">Cell membrane</location>
    </subcellularLocation>
</comment>
<feature type="domain" description="HAMP" evidence="14">
    <location>
        <begin position="260"/>
        <end position="312"/>
    </location>
</feature>
<dbReference type="SMART" id="SM00388">
    <property type="entry name" value="HisKA"/>
    <property type="match status" value="1"/>
</dbReference>
<organism evidence="15 16">
    <name type="scientific">Sphaerisporangium rubeum</name>
    <dbReference type="NCBI Taxonomy" id="321317"/>
    <lineage>
        <taxon>Bacteria</taxon>
        <taxon>Bacillati</taxon>
        <taxon>Actinomycetota</taxon>
        <taxon>Actinomycetes</taxon>
        <taxon>Streptosporangiales</taxon>
        <taxon>Streptosporangiaceae</taxon>
        <taxon>Sphaerisporangium</taxon>
    </lineage>
</organism>
<comment type="catalytic activity">
    <reaction evidence="1">
        <text>ATP + protein L-histidine = ADP + protein N-phospho-L-histidine.</text>
        <dbReference type="EC" id="2.7.13.3"/>
    </reaction>
</comment>
<dbReference type="InterPro" id="IPR036890">
    <property type="entry name" value="HATPase_C_sf"/>
</dbReference>
<feature type="compositionally biased region" description="Low complexity" evidence="11">
    <location>
        <begin position="185"/>
        <end position="211"/>
    </location>
</feature>
<keyword evidence="7 15" id="KW-0418">Kinase</keyword>
<keyword evidence="8 12" id="KW-1133">Transmembrane helix</keyword>
<dbReference type="SUPFAM" id="SSF47384">
    <property type="entry name" value="Homodimeric domain of signal transducing histidine kinase"/>
    <property type="match status" value="1"/>
</dbReference>
<dbReference type="SMART" id="SM00304">
    <property type="entry name" value="HAMP"/>
    <property type="match status" value="1"/>
</dbReference>
<dbReference type="InterPro" id="IPR050428">
    <property type="entry name" value="TCS_sensor_his_kinase"/>
</dbReference>
<accession>A0A7X0IJU6</accession>
<dbReference type="SUPFAM" id="SSF55874">
    <property type="entry name" value="ATPase domain of HSP90 chaperone/DNA topoisomerase II/histidine kinase"/>
    <property type="match status" value="1"/>
</dbReference>
<evidence type="ECO:0000259" key="13">
    <source>
        <dbReference type="PROSITE" id="PS50109"/>
    </source>
</evidence>
<evidence type="ECO:0000256" key="7">
    <source>
        <dbReference type="ARBA" id="ARBA00022777"/>
    </source>
</evidence>
<dbReference type="InterPro" id="IPR003660">
    <property type="entry name" value="HAMP_dom"/>
</dbReference>
<evidence type="ECO:0000256" key="5">
    <source>
        <dbReference type="ARBA" id="ARBA00022679"/>
    </source>
</evidence>
<dbReference type="PANTHER" id="PTHR45436">
    <property type="entry name" value="SENSOR HISTIDINE KINASE YKOH"/>
    <property type="match status" value="1"/>
</dbReference>
<dbReference type="EC" id="2.7.13.3" evidence="3"/>
<dbReference type="Pfam" id="PF00512">
    <property type="entry name" value="HisKA"/>
    <property type="match status" value="1"/>
</dbReference>
<evidence type="ECO:0000256" key="12">
    <source>
        <dbReference type="SAM" id="Phobius"/>
    </source>
</evidence>
<dbReference type="GO" id="GO:0005886">
    <property type="term" value="C:plasma membrane"/>
    <property type="evidence" value="ECO:0007669"/>
    <property type="project" value="UniProtKB-SubCell"/>
</dbReference>
<dbReference type="InterPro" id="IPR036097">
    <property type="entry name" value="HisK_dim/P_sf"/>
</dbReference>
<dbReference type="InterPro" id="IPR003594">
    <property type="entry name" value="HATPase_dom"/>
</dbReference>
<dbReference type="Gene3D" id="3.30.565.10">
    <property type="entry name" value="Histidine kinase-like ATPase, C-terminal domain"/>
    <property type="match status" value="1"/>
</dbReference>
<dbReference type="AlphaFoldDB" id="A0A7X0IJU6"/>
<feature type="transmembrane region" description="Helical" evidence="12">
    <location>
        <begin position="238"/>
        <end position="259"/>
    </location>
</feature>
<dbReference type="Pfam" id="PF00672">
    <property type="entry name" value="HAMP"/>
    <property type="match status" value="1"/>
</dbReference>
<dbReference type="SUPFAM" id="SSF158472">
    <property type="entry name" value="HAMP domain-like"/>
    <property type="match status" value="1"/>
</dbReference>
<keyword evidence="4" id="KW-0597">Phosphoprotein</keyword>
<keyword evidence="10 12" id="KW-0472">Membrane</keyword>
<evidence type="ECO:0000256" key="11">
    <source>
        <dbReference type="SAM" id="MobiDB-lite"/>
    </source>
</evidence>
<keyword evidence="9" id="KW-0902">Two-component regulatory system</keyword>
<dbReference type="InterPro" id="IPR004358">
    <property type="entry name" value="Sig_transdc_His_kin-like_C"/>
</dbReference>
<dbReference type="InterPro" id="IPR003661">
    <property type="entry name" value="HisK_dim/P_dom"/>
</dbReference>
<dbReference type="InterPro" id="IPR005467">
    <property type="entry name" value="His_kinase_dom"/>
</dbReference>
<feature type="region of interest" description="Disordered" evidence="11">
    <location>
        <begin position="158"/>
        <end position="214"/>
    </location>
</feature>
<dbReference type="PANTHER" id="PTHR45436:SF5">
    <property type="entry name" value="SENSOR HISTIDINE KINASE TRCS"/>
    <property type="match status" value="1"/>
</dbReference>
<dbReference type="PRINTS" id="PR00344">
    <property type="entry name" value="BCTRLSENSOR"/>
</dbReference>
<dbReference type="EMBL" id="JACHIU010000001">
    <property type="protein sequence ID" value="MBB6475017.1"/>
    <property type="molecule type" value="Genomic_DNA"/>
</dbReference>
<keyword evidence="5 15" id="KW-0808">Transferase</keyword>
<evidence type="ECO:0000256" key="2">
    <source>
        <dbReference type="ARBA" id="ARBA00004236"/>
    </source>
</evidence>
<evidence type="ECO:0000256" key="4">
    <source>
        <dbReference type="ARBA" id="ARBA00022553"/>
    </source>
</evidence>
<comment type="caution">
    <text evidence="15">The sequence shown here is derived from an EMBL/GenBank/DDBJ whole genome shotgun (WGS) entry which is preliminary data.</text>
</comment>
<dbReference type="CDD" id="cd06225">
    <property type="entry name" value="HAMP"/>
    <property type="match status" value="1"/>
</dbReference>
<dbReference type="RefSeq" id="WP_221474931.1">
    <property type="nucleotide sequence ID" value="NZ_BAAALO010000072.1"/>
</dbReference>
<dbReference type="Gene3D" id="1.10.287.130">
    <property type="match status" value="1"/>
</dbReference>
<evidence type="ECO:0000256" key="3">
    <source>
        <dbReference type="ARBA" id="ARBA00012438"/>
    </source>
</evidence>
<dbReference type="CDD" id="cd00082">
    <property type="entry name" value="HisKA"/>
    <property type="match status" value="1"/>
</dbReference>
<evidence type="ECO:0000256" key="8">
    <source>
        <dbReference type="ARBA" id="ARBA00022989"/>
    </source>
</evidence>
<reference evidence="15 16" key="1">
    <citation type="submission" date="2020-08" db="EMBL/GenBank/DDBJ databases">
        <title>Sequencing the genomes of 1000 actinobacteria strains.</title>
        <authorList>
            <person name="Klenk H.-P."/>
        </authorList>
    </citation>
    <scope>NUCLEOTIDE SEQUENCE [LARGE SCALE GENOMIC DNA]</scope>
    <source>
        <strain evidence="15 16">DSM 44936</strain>
    </source>
</reference>
<sequence length="554" mass="58204">MTPSRPRRPWRVSLRARLILITSALLATGLIVSGSIVIGMLRANLVDRVDKQLRSLSGLAALLPLLPSDILGRQNPQETRNRVANLDLVTDLYVAVLTPSGTVQQEVRLPARHDETGPSLPALTPSEITRRAQHPFDTPDRTGPGTWRVLALPRPAIPGIPTASPRTPAVPGLPTGSPRAPAIPGTPTGSPRTPTTPGTPSATPDTPTTIPGLPSTTGGVVVAVSMDGVTSTVARLRAAILVTGAALLAVLTLTGLFAIRAGLRPLRRIEETAAAIAAGDLTRRVPEAGNTEIGRLSASLNGMLTQIEQAFAARADSEARLRRFVADVSHELRTPLSGIKGFTELHRLGGLTDVDQAMSRMETEATRLSRLVEDLLLLARLDEGGDALPLDLAPMDLRTLAADARLDLKALAPDREVTLTSPAGGPPAPALVFGDERRLRQVVTNLISNVVTHTPPGTPVRITVGTTPDTTPPEATLAVTDHGPGLTPAEAPHVFDRFYRTDPSRSHPDTTGTGLGLSIAHSLTKAHNGTLTLRTTPGAGATFTLTLPAITPPP</sequence>
<dbReference type="CDD" id="cd00075">
    <property type="entry name" value="HATPase"/>
    <property type="match status" value="1"/>
</dbReference>
<evidence type="ECO:0000313" key="15">
    <source>
        <dbReference type="EMBL" id="MBB6475017.1"/>
    </source>
</evidence>
<dbReference type="PROSITE" id="PS50885">
    <property type="entry name" value="HAMP"/>
    <property type="match status" value="1"/>
</dbReference>
<evidence type="ECO:0000256" key="10">
    <source>
        <dbReference type="ARBA" id="ARBA00023136"/>
    </source>
</evidence>
<keyword evidence="16" id="KW-1185">Reference proteome</keyword>
<feature type="domain" description="Histidine kinase" evidence="13">
    <location>
        <begin position="327"/>
        <end position="551"/>
    </location>
</feature>
<evidence type="ECO:0000256" key="1">
    <source>
        <dbReference type="ARBA" id="ARBA00000085"/>
    </source>
</evidence>
<dbReference type="Proteomes" id="UP000555564">
    <property type="component" value="Unassembled WGS sequence"/>
</dbReference>
<dbReference type="PROSITE" id="PS50109">
    <property type="entry name" value="HIS_KIN"/>
    <property type="match status" value="1"/>
</dbReference>
<dbReference type="FunFam" id="1.10.287.130:FF:000001">
    <property type="entry name" value="Two-component sensor histidine kinase"/>
    <property type="match status" value="1"/>
</dbReference>
<gene>
    <name evidence="15" type="ORF">BJ992_004448</name>
</gene>
<dbReference type="Gene3D" id="6.10.340.10">
    <property type="match status" value="1"/>
</dbReference>
<name>A0A7X0IJU6_9ACTN</name>
<evidence type="ECO:0000256" key="9">
    <source>
        <dbReference type="ARBA" id="ARBA00023012"/>
    </source>
</evidence>
<dbReference type="GO" id="GO:0000155">
    <property type="term" value="F:phosphorelay sensor kinase activity"/>
    <property type="evidence" value="ECO:0007669"/>
    <property type="project" value="InterPro"/>
</dbReference>
<protein>
    <recommendedName>
        <fullName evidence="3">histidine kinase</fullName>
        <ecNumber evidence="3">2.7.13.3</ecNumber>
    </recommendedName>
</protein>
<dbReference type="Pfam" id="PF02518">
    <property type="entry name" value="HATPase_c"/>
    <property type="match status" value="1"/>
</dbReference>
<evidence type="ECO:0000256" key="6">
    <source>
        <dbReference type="ARBA" id="ARBA00022692"/>
    </source>
</evidence>
<keyword evidence="6 12" id="KW-0812">Transmembrane</keyword>